<dbReference type="EMBL" id="WWCV01000033">
    <property type="protein sequence ID" value="MYN18685.1"/>
    <property type="molecule type" value="Genomic_DNA"/>
</dbReference>
<keyword evidence="1" id="KW-0732">Signal</keyword>
<protein>
    <submittedName>
        <fullName evidence="3">PEP-CTERM sorting domain-containing protein</fullName>
    </submittedName>
</protein>
<organism evidence="3 4">
    <name type="scientific">Duganella vulcania</name>
    <dbReference type="NCBI Taxonomy" id="2692166"/>
    <lineage>
        <taxon>Bacteria</taxon>
        <taxon>Pseudomonadati</taxon>
        <taxon>Pseudomonadota</taxon>
        <taxon>Betaproteobacteria</taxon>
        <taxon>Burkholderiales</taxon>
        <taxon>Oxalobacteraceae</taxon>
        <taxon>Telluria group</taxon>
        <taxon>Duganella</taxon>
    </lineage>
</organism>
<reference evidence="3 4" key="1">
    <citation type="submission" date="2019-12" db="EMBL/GenBank/DDBJ databases">
        <title>Novel species isolated from a subtropical stream in China.</title>
        <authorList>
            <person name="Lu H."/>
        </authorList>
    </citation>
    <scope>NUCLEOTIDE SEQUENCE [LARGE SCALE GENOMIC DNA]</scope>
    <source>
        <strain evidence="3 4">FT107W</strain>
    </source>
</reference>
<sequence length="229" mass="24081">MRRIALVLASLLLSVSAHAELITFEYTGTINTLRETYTATGLSRSVVSSSVVPGSVRVGDDFHGAITIDTNLPLYSGTPNSAWYYDPSPAPPQATPSTMIFDKTGSSISSAAAAPTISVSHGPGTYDYLSIAGARNANNVGLDFSFYDSSSANLSGLSIPSNINWSAWSNANAMLYWMDGAHGRSLTMEGMLTSVTKVSAVPEPTSYAMMLAGLALVSGVAARRKKQRG</sequence>
<evidence type="ECO:0000256" key="1">
    <source>
        <dbReference type="SAM" id="SignalP"/>
    </source>
</evidence>
<accession>A0A845HME9</accession>
<feature type="signal peptide" evidence="1">
    <location>
        <begin position="1"/>
        <end position="19"/>
    </location>
</feature>
<evidence type="ECO:0000313" key="3">
    <source>
        <dbReference type="EMBL" id="MYN18685.1"/>
    </source>
</evidence>
<comment type="caution">
    <text evidence="3">The sequence shown here is derived from an EMBL/GenBank/DDBJ whole genome shotgun (WGS) entry which is preliminary data.</text>
</comment>
<evidence type="ECO:0000259" key="2">
    <source>
        <dbReference type="Pfam" id="PF07589"/>
    </source>
</evidence>
<dbReference type="NCBIfam" id="TIGR02595">
    <property type="entry name" value="PEP_CTERM"/>
    <property type="match status" value="1"/>
</dbReference>
<evidence type="ECO:0000313" key="4">
    <source>
        <dbReference type="Proteomes" id="UP000484875"/>
    </source>
</evidence>
<feature type="chain" id="PRO_5032872504" evidence="1">
    <location>
        <begin position="20"/>
        <end position="229"/>
    </location>
</feature>
<feature type="domain" description="Ice-binding protein C-terminal" evidence="2">
    <location>
        <begin position="200"/>
        <end position="225"/>
    </location>
</feature>
<keyword evidence="4" id="KW-1185">Reference proteome</keyword>
<name>A0A845HME9_9BURK</name>
<dbReference type="Proteomes" id="UP000484875">
    <property type="component" value="Unassembled WGS sequence"/>
</dbReference>
<gene>
    <name evidence="3" type="ORF">GTP81_18200</name>
</gene>
<dbReference type="InterPro" id="IPR013424">
    <property type="entry name" value="Ice-binding_C"/>
</dbReference>
<proteinExistence type="predicted"/>
<dbReference type="RefSeq" id="WP_161091216.1">
    <property type="nucleotide sequence ID" value="NZ_WWCV01000033.1"/>
</dbReference>
<dbReference type="Pfam" id="PF07589">
    <property type="entry name" value="PEP-CTERM"/>
    <property type="match status" value="1"/>
</dbReference>
<dbReference type="AlphaFoldDB" id="A0A845HME9"/>